<evidence type="ECO:0000259" key="2">
    <source>
        <dbReference type="Pfam" id="PF00266"/>
    </source>
</evidence>
<feature type="region of interest" description="Disordered" evidence="1">
    <location>
        <begin position="209"/>
        <end position="247"/>
    </location>
</feature>
<dbReference type="InterPro" id="IPR015421">
    <property type="entry name" value="PyrdxlP-dep_Trfase_major"/>
</dbReference>
<feature type="domain" description="Aminotransferase class V" evidence="2">
    <location>
        <begin position="47"/>
        <end position="181"/>
    </location>
</feature>
<feature type="region of interest" description="Disordered" evidence="1">
    <location>
        <begin position="73"/>
        <end position="94"/>
    </location>
</feature>
<dbReference type="SUPFAM" id="SSF53383">
    <property type="entry name" value="PLP-dependent transferases"/>
    <property type="match status" value="2"/>
</dbReference>
<dbReference type="EMBL" id="MU865300">
    <property type="protein sequence ID" value="KAK4230291.1"/>
    <property type="molecule type" value="Genomic_DNA"/>
</dbReference>
<dbReference type="InterPro" id="IPR000192">
    <property type="entry name" value="Aminotrans_V_dom"/>
</dbReference>
<comment type="caution">
    <text evidence="3">The sequence shown here is derived from an EMBL/GenBank/DDBJ whole genome shotgun (WGS) entry which is preliminary data.</text>
</comment>
<evidence type="ECO:0000313" key="4">
    <source>
        <dbReference type="Proteomes" id="UP001301958"/>
    </source>
</evidence>
<dbReference type="Gene3D" id="3.40.640.10">
    <property type="entry name" value="Type I PLP-dependent aspartate aminotransferase-like (Major domain)"/>
    <property type="match status" value="1"/>
</dbReference>
<organism evidence="3 4">
    <name type="scientific">Podospora fimiseda</name>
    <dbReference type="NCBI Taxonomy" id="252190"/>
    <lineage>
        <taxon>Eukaryota</taxon>
        <taxon>Fungi</taxon>
        <taxon>Dikarya</taxon>
        <taxon>Ascomycota</taxon>
        <taxon>Pezizomycotina</taxon>
        <taxon>Sordariomycetes</taxon>
        <taxon>Sordariomycetidae</taxon>
        <taxon>Sordariales</taxon>
        <taxon>Podosporaceae</taxon>
        <taxon>Podospora</taxon>
    </lineage>
</organism>
<dbReference type="Proteomes" id="UP001301958">
    <property type="component" value="Unassembled WGS sequence"/>
</dbReference>
<dbReference type="PANTHER" id="PTHR14237">
    <property type="entry name" value="MOLYBDOPTERIN COFACTOR SULFURASE MOSC"/>
    <property type="match status" value="1"/>
</dbReference>
<feature type="compositionally biased region" description="Low complexity" evidence="1">
    <location>
        <begin position="212"/>
        <end position="221"/>
    </location>
</feature>
<keyword evidence="4" id="KW-1185">Reference proteome</keyword>
<evidence type="ECO:0000313" key="3">
    <source>
        <dbReference type="EMBL" id="KAK4230291.1"/>
    </source>
</evidence>
<reference evidence="3" key="1">
    <citation type="journal article" date="2023" name="Mol. Phylogenet. Evol.">
        <title>Genome-scale phylogeny and comparative genomics of the fungal order Sordariales.</title>
        <authorList>
            <person name="Hensen N."/>
            <person name="Bonometti L."/>
            <person name="Westerberg I."/>
            <person name="Brannstrom I.O."/>
            <person name="Guillou S."/>
            <person name="Cros-Aarteil S."/>
            <person name="Calhoun S."/>
            <person name="Haridas S."/>
            <person name="Kuo A."/>
            <person name="Mondo S."/>
            <person name="Pangilinan J."/>
            <person name="Riley R."/>
            <person name="LaButti K."/>
            <person name="Andreopoulos B."/>
            <person name="Lipzen A."/>
            <person name="Chen C."/>
            <person name="Yan M."/>
            <person name="Daum C."/>
            <person name="Ng V."/>
            <person name="Clum A."/>
            <person name="Steindorff A."/>
            <person name="Ohm R.A."/>
            <person name="Martin F."/>
            <person name="Silar P."/>
            <person name="Natvig D.O."/>
            <person name="Lalanne C."/>
            <person name="Gautier V."/>
            <person name="Ament-Velasquez S.L."/>
            <person name="Kruys A."/>
            <person name="Hutchinson M.I."/>
            <person name="Powell A.J."/>
            <person name="Barry K."/>
            <person name="Miller A.N."/>
            <person name="Grigoriev I.V."/>
            <person name="Debuchy R."/>
            <person name="Gladieux P."/>
            <person name="Hiltunen Thoren M."/>
            <person name="Johannesson H."/>
        </authorList>
    </citation>
    <scope>NUCLEOTIDE SEQUENCE</scope>
    <source>
        <strain evidence="3">CBS 990.96</strain>
    </source>
</reference>
<feature type="domain" description="Aminotransferase class V" evidence="2">
    <location>
        <begin position="252"/>
        <end position="538"/>
    </location>
</feature>
<evidence type="ECO:0000256" key="1">
    <source>
        <dbReference type="SAM" id="MobiDB-lite"/>
    </source>
</evidence>
<protein>
    <submittedName>
        <fullName evidence="3">Molybdenum cofactor sulfurase</fullName>
    </submittedName>
</protein>
<dbReference type="InterPro" id="IPR015424">
    <property type="entry name" value="PyrdxlP-dep_Trfase"/>
</dbReference>
<dbReference type="Gene3D" id="3.90.1150.10">
    <property type="entry name" value="Aspartate Aminotransferase, domain 1"/>
    <property type="match status" value="1"/>
</dbReference>
<gene>
    <name evidence="3" type="ORF">QBC38DRAFT_469943</name>
</gene>
<reference evidence="3" key="2">
    <citation type="submission" date="2023-05" db="EMBL/GenBank/DDBJ databases">
        <authorList>
            <consortium name="Lawrence Berkeley National Laboratory"/>
            <person name="Steindorff A."/>
            <person name="Hensen N."/>
            <person name="Bonometti L."/>
            <person name="Westerberg I."/>
            <person name="Brannstrom I.O."/>
            <person name="Guillou S."/>
            <person name="Cros-Aarteil S."/>
            <person name="Calhoun S."/>
            <person name="Haridas S."/>
            <person name="Kuo A."/>
            <person name="Mondo S."/>
            <person name="Pangilinan J."/>
            <person name="Riley R."/>
            <person name="Labutti K."/>
            <person name="Andreopoulos B."/>
            <person name="Lipzen A."/>
            <person name="Chen C."/>
            <person name="Yanf M."/>
            <person name="Daum C."/>
            <person name="Ng V."/>
            <person name="Clum A."/>
            <person name="Ohm R."/>
            <person name="Martin F."/>
            <person name="Silar P."/>
            <person name="Natvig D."/>
            <person name="Lalanne C."/>
            <person name="Gautier V."/>
            <person name="Ament-Velasquez S.L."/>
            <person name="Kruys A."/>
            <person name="Hutchinson M.I."/>
            <person name="Powell A.J."/>
            <person name="Barry K."/>
            <person name="Miller A.N."/>
            <person name="Grigoriev I.V."/>
            <person name="Debuchy R."/>
            <person name="Gladieux P."/>
            <person name="Thoren M.H."/>
            <person name="Johannesson H."/>
        </authorList>
    </citation>
    <scope>NUCLEOTIDE SEQUENCE</scope>
    <source>
        <strain evidence="3">CBS 990.96</strain>
    </source>
</reference>
<dbReference type="InterPro" id="IPR015422">
    <property type="entry name" value="PyrdxlP-dep_Trfase_small"/>
</dbReference>
<accession>A0AAN7BVP7</accession>
<dbReference type="AlphaFoldDB" id="A0AAN7BVP7"/>
<dbReference type="Pfam" id="PF00266">
    <property type="entry name" value="Aminotran_5"/>
    <property type="match status" value="2"/>
</dbReference>
<sequence length="562" mass="60881">MSACISGSQDRSSTMSITDLFPEYATTSSIDTLRETEYSYLDAQDQVYLDYTGSSIASQSQHLHHASRLTSQLYGNPHSINPSSQASTHEVNSTRSRILSHLNASPDEYVVIFTQNATGAAKLVGESYPFTSNQRLVLTADNHNSINGIRVMAAAKGTKTTYIPLETPSLRLDTKKVLSALSSSSPSSKTQSLFKRVISGCIPHRSLPPLISSSSSSTTSSQKGLEPSLTIHSEKPHSSTSIIPSPSKKKKGLFGYPAQSNFTGIQHSLSLIPLAQSLGYDVLLDAAAYLPTSTLDLSLPTCKPEFLIISFYKLFGYPTGVGCLVAKKSALSKLDSRPWFSGGTVKAVSTGVQWHSMLDSQTPEKYEDGTVNFLSVPDVKFGLDWISKQVKMELINKRVKCLTGWFLVRSKALRHKNGREMIKVYGDTEDLNGRGGTVAFNILDAEGKVVDERLVGKESAAAKISLRTGCFCNPGAGEFALEIGKGVLMRLPALGVKALLTGRKFIFDDYIQMLGLPSAGAIRVSFGIASNAADVDRLVGFLENTYKDRVTGGEDLEKRESC</sequence>
<name>A0AAN7BVP7_9PEZI</name>
<dbReference type="PANTHER" id="PTHR14237:SF19">
    <property type="entry name" value="MITOCHONDRIAL AMIDOXIME REDUCING COMPONENT 1"/>
    <property type="match status" value="1"/>
</dbReference>
<proteinExistence type="predicted"/>